<dbReference type="Proteomes" id="UP000768646">
    <property type="component" value="Unassembled WGS sequence"/>
</dbReference>
<accession>A0ACB7CEZ1</accession>
<evidence type="ECO:0000313" key="2">
    <source>
        <dbReference type="Proteomes" id="UP000768646"/>
    </source>
</evidence>
<gene>
    <name evidence="1" type="ORF">PORY_000364</name>
</gene>
<proteinExistence type="predicted"/>
<name>A0ACB7CEZ1_9ASCO</name>
<comment type="caution">
    <text evidence="1">The sequence shown here is derived from an EMBL/GenBank/DDBJ whole genome shotgun (WGS) entry which is preliminary data.</text>
</comment>
<keyword evidence="2" id="KW-1185">Reference proteome</keyword>
<protein>
    <submittedName>
        <fullName evidence="1">Uncharacterized protein</fullName>
    </submittedName>
</protein>
<dbReference type="EMBL" id="JABTEG010000001">
    <property type="protein sequence ID" value="KAG4306376.1"/>
    <property type="molecule type" value="Genomic_DNA"/>
</dbReference>
<organism evidence="1 2">
    <name type="scientific">Pneumocystis oryctolagi</name>
    <dbReference type="NCBI Taxonomy" id="42067"/>
    <lineage>
        <taxon>Eukaryota</taxon>
        <taxon>Fungi</taxon>
        <taxon>Dikarya</taxon>
        <taxon>Ascomycota</taxon>
        <taxon>Taphrinomycotina</taxon>
        <taxon>Pneumocystomycetes</taxon>
        <taxon>Pneumocystaceae</taxon>
        <taxon>Pneumocystis</taxon>
    </lineage>
</organism>
<reference evidence="1 2" key="1">
    <citation type="journal article" date="2021" name="Commun. Biol.">
        <title>Genomic insights into the host specific adaptation of the Pneumocystis genus.</title>
        <authorList>
            <person name="Cisse O.H."/>
            <person name="Ma L."/>
            <person name="Dekker J.P."/>
            <person name="Khil P.P."/>
            <person name="Youn J.-H."/>
            <person name="Brenchley J.M."/>
            <person name="Blair R."/>
            <person name="Pahar B."/>
            <person name="Chabe M."/>
            <person name="Van Rompay K.K.A."/>
            <person name="Keesler R."/>
            <person name="Sukura A."/>
            <person name="Hirsch V."/>
            <person name="Kutty G."/>
            <person name="Liu Y."/>
            <person name="Peng L."/>
            <person name="Chen J."/>
            <person name="Song J."/>
            <person name="Weissenbacher-Lang C."/>
            <person name="Xu J."/>
            <person name="Upham N.S."/>
            <person name="Stajich J.E."/>
            <person name="Cuomo C.A."/>
            <person name="Cushion M.T."/>
            <person name="Kovacs J.A."/>
        </authorList>
    </citation>
    <scope>NUCLEOTIDE SEQUENCE [LARGE SCALE GENOMIC DNA]</scope>
    <source>
        <strain evidence="1 2">RABM</strain>
    </source>
</reference>
<evidence type="ECO:0000313" key="1">
    <source>
        <dbReference type="EMBL" id="KAG4306376.1"/>
    </source>
</evidence>
<sequence length="157" mass="17434">MSEPVAKPDSTFEKTTCCNHTSSDFVSERVALLQCTAPPTSSWTVASPNESVSEALEQKFKYFKALKEQGIHFNASLDKSTSFKNPRLLDRLADFVGIVDPYGSNLPIELQSWRQLPPELKADCLGKRVIAEKQSKQSQSSTQKTQVQFVPAKNPAK</sequence>